<gene>
    <name evidence="2" type="ORF">MSAN_00345300</name>
</gene>
<feature type="region of interest" description="Disordered" evidence="1">
    <location>
        <begin position="532"/>
        <end position="617"/>
    </location>
</feature>
<dbReference type="Proteomes" id="UP000623467">
    <property type="component" value="Unassembled WGS sequence"/>
</dbReference>
<feature type="compositionally biased region" description="Basic and acidic residues" evidence="1">
    <location>
        <begin position="589"/>
        <end position="608"/>
    </location>
</feature>
<reference evidence="2" key="1">
    <citation type="submission" date="2020-05" db="EMBL/GenBank/DDBJ databases">
        <title>Mycena genomes resolve the evolution of fungal bioluminescence.</title>
        <authorList>
            <person name="Tsai I.J."/>
        </authorList>
    </citation>
    <scope>NUCLEOTIDE SEQUENCE</scope>
    <source>
        <strain evidence="2">160909Yilan</strain>
    </source>
</reference>
<dbReference type="EMBL" id="JACAZH010000002">
    <property type="protein sequence ID" value="KAF7374607.1"/>
    <property type="molecule type" value="Genomic_DNA"/>
</dbReference>
<dbReference type="OrthoDB" id="3222453at2759"/>
<sequence>MSLEQRDRNDEPLLAAQSAPHMFQNATRFGIQDSHFTSVQGNMNIHPTVPLWSLLGLQQAWEASQPLIARPPSPPTQTTVYSESGNYSNQLLSQGRGFPLYIPKPDGSLPVEYRRGGVAIGDVGTVTADGSFDFFFNIYLPADHPINAHVPENFEPLRPYNDIDVFRNDFDPGNYVSSFSIRETNDDFTESSHGGTFVFAGRGPNGAVLALPHGAHLQKLRNIADMRQYATRHAERWYKHVNEARGRGLVNGSLYLVTGCEKAKSWGMASFCGVSLPGQNEFQLSFRPTDAETGRYRWKAPNCRHKHADLSPVDGTLLNQTTFIHAFAISLSETIWGSLFGRVEISQLADASTFLGNTGGGFIPYGRQGSSSIWSLFGGSHGTTGGGKQCSAPTHGNVILSDASPIPRVFHPSQIIHERILREVPQARVVITHDDDWRDIFMEGGMGMVGQNLSELQQAIFDCSEIFQQDGAVFLRSKFGITELGNKAISLASPDPARPRQEQQLDPQHGDGWTYQSYRPHQSEMVLAASNPVAQDPTDPDTGEDDNSDGPSPSKRARTDSPTLYSPAATPSTPSSASTLVDSSPSANDHTKEAGTKGDVTKGKERTPPRRPPLPSW</sequence>
<evidence type="ECO:0000313" key="3">
    <source>
        <dbReference type="Proteomes" id="UP000623467"/>
    </source>
</evidence>
<protein>
    <submittedName>
        <fullName evidence="2">WD40 containing domain protein</fullName>
    </submittedName>
</protein>
<feature type="compositionally biased region" description="Low complexity" evidence="1">
    <location>
        <begin position="566"/>
        <end position="579"/>
    </location>
</feature>
<keyword evidence="3" id="KW-1185">Reference proteome</keyword>
<dbReference type="AlphaFoldDB" id="A0A8H7DIL6"/>
<feature type="compositionally biased region" description="Acidic residues" evidence="1">
    <location>
        <begin position="538"/>
        <end position="548"/>
    </location>
</feature>
<feature type="region of interest" description="Disordered" evidence="1">
    <location>
        <begin position="492"/>
        <end position="516"/>
    </location>
</feature>
<name>A0A8H7DIL6_9AGAR</name>
<evidence type="ECO:0000313" key="2">
    <source>
        <dbReference type="EMBL" id="KAF7374607.1"/>
    </source>
</evidence>
<proteinExistence type="predicted"/>
<comment type="caution">
    <text evidence="2">The sequence shown here is derived from an EMBL/GenBank/DDBJ whole genome shotgun (WGS) entry which is preliminary data.</text>
</comment>
<evidence type="ECO:0000256" key="1">
    <source>
        <dbReference type="SAM" id="MobiDB-lite"/>
    </source>
</evidence>
<accession>A0A8H7DIL6</accession>
<organism evidence="2 3">
    <name type="scientific">Mycena sanguinolenta</name>
    <dbReference type="NCBI Taxonomy" id="230812"/>
    <lineage>
        <taxon>Eukaryota</taxon>
        <taxon>Fungi</taxon>
        <taxon>Dikarya</taxon>
        <taxon>Basidiomycota</taxon>
        <taxon>Agaricomycotina</taxon>
        <taxon>Agaricomycetes</taxon>
        <taxon>Agaricomycetidae</taxon>
        <taxon>Agaricales</taxon>
        <taxon>Marasmiineae</taxon>
        <taxon>Mycenaceae</taxon>
        <taxon>Mycena</taxon>
    </lineage>
</organism>